<dbReference type="Proteomes" id="UP000639403">
    <property type="component" value="Unassembled WGS sequence"/>
</dbReference>
<reference evidence="2" key="2">
    <citation type="journal article" name="Front. Microbiol.">
        <title>Degradative Capacity of Two Strains of Rhodonia placenta: From Phenotype to Genotype.</title>
        <authorList>
            <person name="Kolle M."/>
            <person name="Horta M.A.C."/>
            <person name="Nowrousian M."/>
            <person name="Ohm R.A."/>
            <person name="Benz J.P."/>
            <person name="Pilgard A."/>
        </authorList>
    </citation>
    <scope>NUCLEOTIDE SEQUENCE</scope>
    <source>
        <strain evidence="2">FPRL280</strain>
    </source>
</reference>
<dbReference type="AlphaFoldDB" id="A0A8H7P1W1"/>
<sequence>MSYIPHHSSLPKAHVLLLRTPSGNGSDRYETALKEQHYNPVCIPVVETTYTNLHKLKEIITEGPTKRGYAGVIITSARACEAWKSVTLELVEGDPEIEEDDSADWAKVPFYVVGDATARVLADIRETVGSYPYAPRDIRGAADSGTSEKLARFILRDLRDAAGKTLLYLTGDKNRDTLPSVLDGGGVRLDSLQVYATRGSGSFAGDLRRVFESVPSESPGRWWVVYFAPSEAEFTTPMLREHFALASAAVDEKVSSPTSTGKRPARIATIGPTSGAHLREKLGLRVDVVSPRPKPEALVAAIHDYDATHQ</sequence>
<evidence type="ECO:0000259" key="1">
    <source>
        <dbReference type="Pfam" id="PF02602"/>
    </source>
</evidence>
<dbReference type="PANTHER" id="PTHR12390">
    <property type="entry name" value="UROPORPHYRINOGEN III SYNTHASE"/>
    <property type="match status" value="1"/>
</dbReference>
<dbReference type="GO" id="GO:0006780">
    <property type="term" value="P:uroporphyrinogen III biosynthetic process"/>
    <property type="evidence" value="ECO:0007669"/>
    <property type="project" value="InterPro"/>
</dbReference>
<dbReference type="GO" id="GO:0006782">
    <property type="term" value="P:protoporphyrinogen IX biosynthetic process"/>
    <property type="evidence" value="ECO:0007669"/>
    <property type="project" value="UniProtKB-UniPathway"/>
</dbReference>
<dbReference type="InterPro" id="IPR003754">
    <property type="entry name" value="4pyrrol_synth_uPrphyn_synth"/>
</dbReference>
<organism evidence="2 3">
    <name type="scientific">Rhodonia placenta</name>
    <dbReference type="NCBI Taxonomy" id="104341"/>
    <lineage>
        <taxon>Eukaryota</taxon>
        <taxon>Fungi</taxon>
        <taxon>Dikarya</taxon>
        <taxon>Basidiomycota</taxon>
        <taxon>Agaricomycotina</taxon>
        <taxon>Agaricomycetes</taxon>
        <taxon>Polyporales</taxon>
        <taxon>Adustoporiaceae</taxon>
        <taxon>Rhodonia</taxon>
    </lineage>
</organism>
<dbReference type="Gene3D" id="3.40.50.10090">
    <property type="match status" value="2"/>
</dbReference>
<gene>
    <name evidence="2" type="ORF">IEO21_05435</name>
</gene>
<protein>
    <recommendedName>
        <fullName evidence="1">Tetrapyrrole biosynthesis uroporphyrinogen III synthase domain-containing protein</fullName>
    </recommendedName>
</protein>
<dbReference type="GO" id="GO:0004852">
    <property type="term" value="F:uroporphyrinogen-III synthase activity"/>
    <property type="evidence" value="ECO:0007669"/>
    <property type="project" value="InterPro"/>
</dbReference>
<dbReference type="UniPathway" id="UPA00251">
    <property type="reaction ID" value="UER00320"/>
</dbReference>
<name>A0A8H7P1W1_9APHY</name>
<feature type="domain" description="Tetrapyrrole biosynthesis uroporphyrinogen III synthase" evidence="1">
    <location>
        <begin position="27"/>
        <end position="300"/>
    </location>
</feature>
<evidence type="ECO:0000313" key="2">
    <source>
        <dbReference type="EMBL" id="KAF9813664.1"/>
    </source>
</evidence>
<evidence type="ECO:0000313" key="3">
    <source>
        <dbReference type="Proteomes" id="UP000639403"/>
    </source>
</evidence>
<dbReference type="CDD" id="cd06578">
    <property type="entry name" value="HemD"/>
    <property type="match status" value="1"/>
</dbReference>
<accession>A0A8H7P1W1</accession>
<dbReference type="GO" id="GO:0005829">
    <property type="term" value="C:cytosol"/>
    <property type="evidence" value="ECO:0007669"/>
    <property type="project" value="TreeGrafter"/>
</dbReference>
<proteinExistence type="predicted"/>
<dbReference type="PANTHER" id="PTHR12390:SF0">
    <property type="entry name" value="UROPORPHYRINOGEN-III SYNTHASE"/>
    <property type="match status" value="1"/>
</dbReference>
<reference evidence="2" key="1">
    <citation type="submission" date="2020-11" db="EMBL/GenBank/DDBJ databases">
        <authorList>
            <person name="Koelle M."/>
            <person name="Horta M.A.C."/>
            <person name="Nowrousian M."/>
            <person name="Ohm R.A."/>
            <person name="Benz P."/>
            <person name="Pilgard A."/>
        </authorList>
    </citation>
    <scope>NUCLEOTIDE SEQUENCE</scope>
    <source>
        <strain evidence="2">FPRL280</strain>
    </source>
</reference>
<dbReference type="Pfam" id="PF02602">
    <property type="entry name" value="HEM4"/>
    <property type="match status" value="1"/>
</dbReference>
<dbReference type="EMBL" id="JADOXO010000099">
    <property type="protein sequence ID" value="KAF9813664.1"/>
    <property type="molecule type" value="Genomic_DNA"/>
</dbReference>
<comment type="caution">
    <text evidence="2">The sequence shown here is derived from an EMBL/GenBank/DDBJ whole genome shotgun (WGS) entry which is preliminary data.</text>
</comment>
<dbReference type="InterPro" id="IPR039793">
    <property type="entry name" value="UROS/Hem4"/>
</dbReference>
<dbReference type="InterPro" id="IPR036108">
    <property type="entry name" value="4pyrrol_syn_uPrphyn_synt_sf"/>
</dbReference>
<dbReference type="SUPFAM" id="SSF69618">
    <property type="entry name" value="HemD-like"/>
    <property type="match status" value="1"/>
</dbReference>